<keyword evidence="1" id="KW-0479">Metal-binding</keyword>
<keyword evidence="5" id="KW-1185">Reference proteome</keyword>
<name>A0A923IA89_9FIRM</name>
<dbReference type="InterPro" id="IPR039356">
    <property type="entry name" value="YfbR/HDDC2"/>
</dbReference>
<reference evidence="4" key="1">
    <citation type="submission" date="2020-08" db="EMBL/GenBank/DDBJ databases">
        <title>Genome public.</title>
        <authorList>
            <person name="Liu C."/>
            <person name="Sun Q."/>
        </authorList>
    </citation>
    <scope>NUCLEOTIDE SEQUENCE</scope>
    <source>
        <strain evidence="4">BX8</strain>
    </source>
</reference>
<feature type="domain" description="HD" evidence="3">
    <location>
        <begin position="18"/>
        <end position="180"/>
    </location>
</feature>
<evidence type="ECO:0000313" key="4">
    <source>
        <dbReference type="EMBL" id="MBC5581143.1"/>
    </source>
</evidence>
<sequence length="205" mass="23572">MNGASERLQKQMAFILEADKEKFIQRQTYLTDGERRENDAEHAWHLALMTLLLSEYANREIDVLRTLSMVLIHDIVEIDAGDTYAYDPVGRQTQRQRETEAADRLFGLLPEDQCRRLRDLWEEFEAGQTPEAAFAHAMDNLQPTMLNAAAGGRSWLEHSTRLSSILERHEGTKRGSQTLWEFCRAQYLEPNVENGKITDDCSGEK</sequence>
<dbReference type="GO" id="GO:0046872">
    <property type="term" value="F:metal ion binding"/>
    <property type="evidence" value="ECO:0007669"/>
    <property type="project" value="UniProtKB-KW"/>
</dbReference>
<evidence type="ECO:0000259" key="3">
    <source>
        <dbReference type="Pfam" id="PF13023"/>
    </source>
</evidence>
<dbReference type="PANTHER" id="PTHR11845:SF13">
    <property type="entry name" value="5'-DEOXYNUCLEOTIDASE HDDC2"/>
    <property type="match status" value="1"/>
</dbReference>
<dbReference type="AlphaFoldDB" id="A0A923IA89"/>
<keyword evidence="2" id="KW-0378">Hydrolase</keyword>
<protein>
    <submittedName>
        <fullName evidence="4">HD domain-containing protein</fullName>
    </submittedName>
</protein>
<dbReference type="Proteomes" id="UP000659630">
    <property type="component" value="Unassembled WGS sequence"/>
</dbReference>
<dbReference type="RefSeq" id="WP_186887508.1">
    <property type="nucleotide sequence ID" value="NZ_JACONZ010000002.1"/>
</dbReference>
<dbReference type="SUPFAM" id="SSF109604">
    <property type="entry name" value="HD-domain/PDEase-like"/>
    <property type="match status" value="1"/>
</dbReference>
<proteinExistence type="predicted"/>
<dbReference type="GO" id="GO:0005737">
    <property type="term" value="C:cytoplasm"/>
    <property type="evidence" value="ECO:0007669"/>
    <property type="project" value="TreeGrafter"/>
</dbReference>
<dbReference type="InterPro" id="IPR006674">
    <property type="entry name" value="HD_domain"/>
</dbReference>
<comment type="caution">
    <text evidence="4">The sequence shown here is derived from an EMBL/GenBank/DDBJ whole genome shotgun (WGS) entry which is preliminary data.</text>
</comment>
<accession>A0A923IA89</accession>
<dbReference type="EMBL" id="JACONZ010000002">
    <property type="protein sequence ID" value="MBC5581143.1"/>
    <property type="molecule type" value="Genomic_DNA"/>
</dbReference>
<evidence type="ECO:0000313" key="5">
    <source>
        <dbReference type="Proteomes" id="UP000659630"/>
    </source>
</evidence>
<organism evidence="4 5">
    <name type="scientific">Anaerofilum hominis</name>
    <dbReference type="NCBI Taxonomy" id="2763016"/>
    <lineage>
        <taxon>Bacteria</taxon>
        <taxon>Bacillati</taxon>
        <taxon>Bacillota</taxon>
        <taxon>Clostridia</taxon>
        <taxon>Eubacteriales</taxon>
        <taxon>Oscillospiraceae</taxon>
        <taxon>Anaerofilum</taxon>
    </lineage>
</organism>
<evidence type="ECO:0000256" key="1">
    <source>
        <dbReference type="ARBA" id="ARBA00022723"/>
    </source>
</evidence>
<gene>
    <name evidence="4" type="ORF">H8S23_06455</name>
</gene>
<dbReference type="GO" id="GO:0002953">
    <property type="term" value="F:5'-deoxynucleotidase activity"/>
    <property type="evidence" value="ECO:0007669"/>
    <property type="project" value="InterPro"/>
</dbReference>
<evidence type="ECO:0000256" key="2">
    <source>
        <dbReference type="ARBA" id="ARBA00022801"/>
    </source>
</evidence>
<dbReference type="Gene3D" id="1.10.3210.10">
    <property type="entry name" value="Hypothetical protein af1432"/>
    <property type="match status" value="1"/>
</dbReference>
<dbReference type="PANTHER" id="PTHR11845">
    <property type="entry name" value="5'-DEOXYNUCLEOTIDASE HDDC2"/>
    <property type="match status" value="1"/>
</dbReference>
<dbReference type="Pfam" id="PF13023">
    <property type="entry name" value="HD_3"/>
    <property type="match status" value="1"/>
</dbReference>